<evidence type="ECO:0000256" key="1">
    <source>
        <dbReference type="ARBA" id="ARBA00022857"/>
    </source>
</evidence>
<dbReference type="InterPro" id="IPR051609">
    <property type="entry name" value="NmrA/Isoflavone_reductase-like"/>
</dbReference>
<dbReference type="InterPro" id="IPR036291">
    <property type="entry name" value="NAD(P)-bd_dom_sf"/>
</dbReference>
<dbReference type="Gene3D" id="3.40.50.720">
    <property type="entry name" value="NAD(P)-binding Rossmann-like Domain"/>
    <property type="match status" value="1"/>
</dbReference>
<dbReference type="PANTHER" id="PTHR47706:SF9">
    <property type="entry name" value="NMRA-LIKE DOMAIN-CONTAINING PROTEIN-RELATED"/>
    <property type="match status" value="1"/>
</dbReference>
<proteinExistence type="predicted"/>
<evidence type="ECO:0000256" key="2">
    <source>
        <dbReference type="ARBA" id="ARBA00023002"/>
    </source>
</evidence>
<dbReference type="EMBL" id="ML143397">
    <property type="protein sequence ID" value="TBU31895.1"/>
    <property type="molecule type" value="Genomic_DNA"/>
</dbReference>
<keyword evidence="2" id="KW-0560">Oxidoreductase</keyword>
<dbReference type="Proteomes" id="UP000292957">
    <property type="component" value="Unassembled WGS sequence"/>
</dbReference>
<dbReference type="OrthoDB" id="2798875at2759"/>
<dbReference type="AlphaFoldDB" id="A0A4Q9MW19"/>
<feature type="domain" description="NmrA-like" evidence="3">
    <location>
        <begin position="6"/>
        <end position="208"/>
    </location>
</feature>
<dbReference type="Gene3D" id="3.90.25.10">
    <property type="entry name" value="UDP-galactose 4-epimerase, domain 1"/>
    <property type="match status" value="1"/>
</dbReference>
<organism evidence="4">
    <name type="scientific">Dichomitus squalens</name>
    <dbReference type="NCBI Taxonomy" id="114155"/>
    <lineage>
        <taxon>Eukaryota</taxon>
        <taxon>Fungi</taxon>
        <taxon>Dikarya</taxon>
        <taxon>Basidiomycota</taxon>
        <taxon>Agaricomycotina</taxon>
        <taxon>Agaricomycetes</taxon>
        <taxon>Polyporales</taxon>
        <taxon>Polyporaceae</taxon>
        <taxon>Dichomitus</taxon>
    </lineage>
</organism>
<dbReference type="SUPFAM" id="SSF51735">
    <property type="entry name" value="NAD(P)-binding Rossmann-fold domains"/>
    <property type="match status" value="1"/>
</dbReference>
<keyword evidence="1" id="KW-0521">NADP</keyword>
<dbReference type="GO" id="GO:0016491">
    <property type="term" value="F:oxidoreductase activity"/>
    <property type="evidence" value="ECO:0007669"/>
    <property type="project" value="UniProtKB-KW"/>
</dbReference>
<gene>
    <name evidence="4" type="ORF">BD311DRAFT_751844</name>
</gene>
<dbReference type="InterPro" id="IPR008030">
    <property type="entry name" value="NmrA-like"/>
</dbReference>
<name>A0A4Q9MW19_9APHY</name>
<dbReference type="PANTHER" id="PTHR47706">
    <property type="entry name" value="NMRA-LIKE FAMILY PROTEIN"/>
    <property type="match status" value="1"/>
</dbReference>
<reference evidence="4" key="1">
    <citation type="submission" date="2019-01" db="EMBL/GenBank/DDBJ databases">
        <title>Draft genome sequences of three monokaryotic isolates of the white-rot basidiomycete fungus Dichomitus squalens.</title>
        <authorList>
            <consortium name="DOE Joint Genome Institute"/>
            <person name="Lopez S.C."/>
            <person name="Andreopoulos B."/>
            <person name="Pangilinan J."/>
            <person name="Lipzen A."/>
            <person name="Riley R."/>
            <person name="Ahrendt S."/>
            <person name="Ng V."/>
            <person name="Barry K."/>
            <person name="Daum C."/>
            <person name="Grigoriev I.V."/>
            <person name="Hilden K.S."/>
            <person name="Makela M.R."/>
            <person name="de Vries R.P."/>
        </authorList>
    </citation>
    <scope>NUCLEOTIDE SEQUENCE [LARGE SCALE GENOMIC DNA]</scope>
    <source>
        <strain evidence="4">OM18370.1</strain>
    </source>
</reference>
<dbReference type="Pfam" id="PF05368">
    <property type="entry name" value="NmrA"/>
    <property type="match status" value="1"/>
</dbReference>
<protein>
    <submittedName>
        <fullName evidence="4">NAD(P)-binding protein</fullName>
    </submittedName>
</protein>
<accession>A0A4Q9MW19</accession>
<sequence>MSSRKPLVAVVGATGTTGASITKALLASGDFRVAVIVRPSSLSKSIVSEFRASGAEIRTGDVQDGIESLKKTLEGADILVSAVVAWSINEQRDLIRAAKEVQVQRVVPCDFGTPGAKGVRALHDEKLAIHDFIKELGVPYTFIDVGWWMQLYLPLPLRSKLPLPLKEMTWKIYGDGEARNLLTNNQNIGKYVARILADPRTLNHSVIVWEDEVSQAEAHALGERLSGEGDALKEKRIIATKEDYLSAAAAAKEVLAKDPSDSGAHMIESWNEYQVSMYVLRENTLENAKRLGYLDVRELYPNITPLPFEEYAKQFYAGEDPGDAWSRA</sequence>
<evidence type="ECO:0000259" key="3">
    <source>
        <dbReference type="Pfam" id="PF05368"/>
    </source>
</evidence>
<evidence type="ECO:0000313" key="4">
    <source>
        <dbReference type="EMBL" id="TBU31895.1"/>
    </source>
</evidence>